<evidence type="ECO:0000313" key="2">
    <source>
        <dbReference type="Proteomes" id="UP000789920"/>
    </source>
</evidence>
<accession>A0ACA9SEW7</accession>
<protein>
    <submittedName>
        <fullName evidence="1">29830_t:CDS:1</fullName>
    </submittedName>
</protein>
<reference evidence="1" key="1">
    <citation type="submission" date="2021-06" db="EMBL/GenBank/DDBJ databases">
        <authorList>
            <person name="Kallberg Y."/>
            <person name="Tangrot J."/>
            <person name="Rosling A."/>
        </authorList>
    </citation>
    <scope>NUCLEOTIDE SEQUENCE</scope>
    <source>
        <strain evidence="1">MA461A</strain>
    </source>
</reference>
<gene>
    <name evidence="1" type="ORF">RPERSI_LOCUS30374</name>
</gene>
<dbReference type="Proteomes" id="UP000789920">
    <property type="component" value="Unassembled WGS sequence"/>
</dbReference>
<dbReference type="EMBL" id="CAJVQC010118213">
    <property type="protein sequence ID" value="CAG8837625.1"/>
    <property type="molecule type" value="Genomic_DNA"/>
</dbReference>
<organism evidence="1 2">
    <name type="scientific">Racocetra persica</name>
    <dbReference type="NCBI Taxonomy" id="160502"/>
    <lineage>
        <taxon>Eukaryota</taxon>
        <taxon>Fungi</taxon>
        <taxon>Fungi incertae sedis</taxon>
        <taxon>Mucoromycota</taxon>
        <taxon>Glomeromycotina</taxon>
        <taxon>Glomeromycetes</taxon>
        <taxon>Diversisporales</taxon>
        <taxon>Gigasporaceae</taxon>
        <taxon>Racocetra</taxon>
    </lineage>
</organism>
<keyword evidence="2" id="KW-1185">Reference proteome</keyword>
<sequence length="92" mass="10327">MSLPTIFNLTDSLSQDFSKLLKQDIAEDLDVSISVGEFPNKIFFAHSLILKARSPYFRKILSQKKCGPSEDVITYTLAEPNISPTVFEFILG</sequence>
<name>A0ACA9SEW7_9GLOM</name>
<proteinExistence type="predicted"/>
<feature type="non-terminal residue" evidence="1">
    <location>
        <position position="92"/>
    </location>
</feature>
<evidence type="ECO:0000313" key="1">
    <source>
        <dbReference type="EMBL" id="CAG8837625.1"/>
    </source>
</evidence>
<comment type="caution">
    <text evidence="1">The sequence shown here is derived from an EMBL/GenBank/DDBJ whole genome shotgun (WGS) entry which is preliminary data.</text>
</comment>